<dbReference type="SUPFAM" id="SSF111369">
    <property type="entry name" value="HlyD-like secretion proteins"/>
    <property type="match status" value="1"/>
</dbReference>
<evidence type="ECO:0000256" key="10">
    <source>
        <dbReference type="SAM" id="Coils"/>
    </source>
</evidence>
<feature type="coiled-coil region" evidence="10">
    <location>
        <begin position="165"/>
        <end position="199"/>
    </location>
</feature>
<accession>A0A225NCD7</accession>
<evidence type="ECO:0000259" key="12">
    <source>
        <dbReference type="Pfam" id="PF26002"/>
    </source>
</evidence>
<keyword evidence="3 9" id="KW-0813">Transport</keyword>
<comment type="caution">
    <text evidence="13">The sequence shown here is derived from an EMBL/GenBank/DDBJ whole genome shotgun (WGS) entry which is preliminary data.</text>
</comment>
<dbReference type="GO" id="GO:0005886">
    <property type="term" value="C:plasma membrane"/>
    <property type="evidence" value="ECO:0007669"/>
    <property type="project" value="UniProtKB-SubCell"/>
</dbReference>
<evidence type="ECO:0000259" key="11">
    <source>
        <dbReference type="Pfam" id="PF25994"/>
    </source>
</evidence>
<evidence type="ECO:0000256" key="4">
    <source>
        <dbReference type="ARBA" id="ARBA00022475"/>
    </source>
</evidence>
<evidence type="ECO:0000313" key="14">
    <source>
        <dbReference type="Proteomes" id="UP000215377"/>
    </source>
</evidence>
<dbReference type="InterPro" id="IPR050739">
    <property type="entry name" value="MFP"/>
</dbReference>
<dbReference type="GO" id="GO:0015031">
    <property type="term" value="P:protein transport"/>
    <property type="evidence" value="ECO:0007669"/>
    <property type="project" value="InterPro"/>
</dbReference>
<dbReference type="InterPro" id="IPR010129">
    <property type="entry name" value="T1SS_HlyD"/>
</dbReference>
<evidence type="ECO:0000313" key="13">
    <source>
        <dbReference type="EMBL" id="OWU67091.1"/>
    </source>
</evidence>
<evidence type="ECO:0000256" key="8">
    <source>
        <dbReference type="ARBA" id="ARBA00023136"/>
    </source>
</evidence>
<dbReference type="OrthoDB" id="9810980at2"/>
<dbReference type="Gene3D" id="2.40.30.170">
    <property type="match status" value="1"/>
</dbReference>
<dbReference type="Pfam" id="PF25994">
    <property type="entry name" value="HH_AprE"/>
    <property type="match status" value="1"/>
</dbReference>
<evidence type="ECO:0000256" key="1">
    <source>
        <dbReference type="ARBA" id="ARBA00004377"/>
    </source>
</evidence>
<dbReference type="InterPro" id="IPR058982">
    <property type="entry name" value="Beta-barrel_AprE"/>
</dbReference>
<organism evidence="13 14">
    <name type="scientific">Marinibacterium profundimaris</name>
    <dbReference type="NCBI Taxonomy" id="1679460"/>
    <lineage>
        <taxon>Bacteria</taxon>
        <taxon>Pseudomonadati</taxon>
        <taxon>Pseudomonadota</taxon>
        <taxon>Alphaproteobacteria</taxon>
        <taxon>Rhodobacterales</taxon>
        <taxon>Paracoccaceae</taxon>
        <taxon>Marinibacterium</taxon>
    </lineage>
</organism>
<evidence type="ECO:0000256" key="3">
    <source>
        <dbReference type="ARBA" id="ARBA00022448"/>
    </source>
</evidence>
<dbReference type="Pfam" id="PF26002">
    <property type="entry name" value="Beta-barrel_AprE"/>
    <property type="match status" value="1"/>
</dbReference>
<keyword evidence="8 9" id="KW-0472">Membrane</keyword>
<keyword evidence="4 9" id="KW-1003">Cell membrane</keyword>
<feature type="domain" description="AprE-like long alpha-helical hairpin" evidence="11">
    <location>
        <begin position="102"/>
        <end position="284"/>
    </location>
</feature>
<dbReference type="PRINTS" id="PR01490">
    <property type="entry name" value="RTXTOXIND"/>
</dbReference>
<sequence length="439" mass="48413">MSTDFWDLRDFATAGQGARMGRSSRLLTLMLVVLVALVACGIGWAHWARIEQVTRGEGRVVPSGRARTVENLEGGTVREILVREGDAVRAGEVLVRISDVGASANLGELRAQQQAMAARNLRLEAEARGDQALDFTGTEVDPQSPQALREAALFVSRQASYQAQRQVLEAQLVQRQEELAEIEASLPQVEETLALLDEEIELRASSGVVSRAQILPIERERVVKRQERSTLLSRLAQGRSAEAEAQARLAELDLNRRAEISSERSDTLNDKAVIDESIKRARDVVARASLRAPVDGIVSVLNVNTIGSVIQPGEEVLRIVPDEDQLQVEARISPKDIAFVRPELPAKVKLTAFDFTIYGALEGAVLRVGADAEQDEATGEVYFPVIVETFDDTLEHDGRSYRILPGMVAQVDIMTGEQTVLDYLLKPFRKAQYEALRER</sequence>
<name>A0A225NCD7_9RHOB</name>
<keyword evidence="7 9" id="KW-1133">Transmembrane helix</keyword>
<gene>
    <name evidence="13" type="ORF">ATO3_26745</name>
</gene>
<dbReference type="RefSeq" id="WP_088652874.1">
    <property type="nucleotide sequence ID" value="NZ_AQQR01000032.1"/>
</dbReference>
<dbReference type="Proteomes" id="UP000215377">
    <property type="component" value="Unassembled WGS sequence"/>
</dbReference>
<dbReference type="AlphaFoldDB" id="A0A225NCD7"/>
<keyword evidence="6 9" id="KW-0812">Transmembrane</keyword>
<reference evidence="13 14" key="1">
    <citation type="submission" date="2013-04" db="EMBL/GenBank/DDBJ databases">
        <title>Oceanicola sp. 22II1-22F33 Genome Sequencing.</title>
        <authorList>
            <person name="Lai Q."/>
            <person name="Li G."/>
            <person name="Shao Z."/>
        </authorList>
    </citation>
    <scope>NUCLEOTIDE SEQUENCE [LARGE SCALE GENOMIC DNA]</scope>
    <source>
        <strain evidence="13 14">22II1-22F33</strain>
    </source>
</reference>
<evidence type="ECO:0000256" key="5">
    <source>
        <dbReference type="ARBA" id="ARBA00022519"/>
    </source>
</evidence>
<proteinExistence type="inferred from homology"/>
<keyword evidence="10" id="KW-0175">Coiled coil</keyword>
<comment type="similarity">
    <text evidence="2 9">Belongs to the membrane fusion protein (MFP) (TC 8.A.1) family.</text>
</comment>
<dbReference type="EMBL" id="AQQR01000032">
    <property type="protein sequence ID" value="OWU67091.1"/>
    <property type="molecule type" value="Genomic_DNA"/>
</dbReference>
<feature type="domain" description="AprE-like beta-barrel" evidence="12">
    <location>
        <begin position="326"/>
        <end position="416"/>
    </location>
</feature>
<evidence type="ECO:0000256" key="6">
    <source>
        <dbReference type="ARBA" id="ARBA00022692"/>
    </source>
</evidence>
<dbReference type="PANTHER" id="PTHR30386:SF26">
    <property type="entry name" value="TRANSPORT PROTEIN COMB"/>
    <property type="match status" value="1"/>
</dbReference>
<protein>
    <recommendedName>
        <fullName evidence="9">Membrane fusion protein (MFP) family protein</fullName>
    </recommendedName>
</protein>
<dbReference type="PANTHER" id="PTHR30386">
    <property type="entry name" value="MEMBRANE FUSION SUBUNIT OF EMRAB-TOLC MULTIDRUG EFFLUX PUMP"/>
    <property type="match status" value="1"/>
</dbReference>
<keyword evidence="14" id="KW-1185">Reference proteome</keyword>
<dbReference type="InterPro" id="IPR058781">
    <property type="entry name" value="HH_AprE-like"/>
</dbReference>
<dbReference type="Gene3D" id="2.40.50.100">
    <property type="match status" value="2"/>
</dbReference>
<keyword evidence="5 9" id="KW-0997">Cell inner membrane</keyword>
<dbReference type="NCBIfam" id="TIGR01843">
    <property type="entry name" value="type_I_hlyD"/>
    <property type="match status" value="1"/>
</dbReference>
<evidence type="ECO:0000256" key="9">
    <source>
        <dbReference type="RuleBase" id="RU365093"/>
    </source>
</evidence>
<feature type="transmembrane region" description="Helical" evidence="9">
    <location>
        <begin position="26"/>
        <end position="47"/>
    </location>
</feature>
<evidence type="ECO:0000256" key="2">
    <source>
        <dbReference type="ARBA" id="ARBA00009477"/>
    </source>
</evidence>
<evidence type="ECO:0000256" key="7">
    <source>
        <dbReference type="ARBA" id="ARBA00022989"/>
    </source>
</evidence>
<comment type="subcellular location">
    <subcellularLocation>
        <location evidence="1 9">Cell inner membrane</location>
        <topology evidence="1 9">Single-pass membrane protein</topology>
    </subcellularLocation>
</comment>